<evidence type="ECO:0000313" key="1">
    <source>
        <dbReference type="EMBL" id="KAF6746472.1"/>
    </source>
</evidence>
<gene>
    <name evidence="1" type="ORF">DFP72DRAFT_855355</name>
</gene>
<accession>A0A8H6HHV7</accession>
<reference evidence="1 2" key="1">
    <citation type="submission" date="2020-07" db="EMBL/GenBank/DDBJ databases">
        <title>Comparative genomics of pyrophilous fungi reveals a link between fire events and developmental genes.</title>
        <authorList>
            <consortium name="DOE Joint Genome Institute"/>
            <person name="Steindorff A.S."/>
            <person name="Carver A."/>
            <person name="Calhoun S."/>
            <person name="Stillman K."/>
            <person name="Liu H."/>
            <person name="Lipzen A."/>
            <person name="Pangilinan J."/>
            <person name="Labutti K."/>
            <person name="Bruns T.D."/>
            <person name="Grigoriev I.V."/>
        </authorList>
    </citation>
    <scope>NUCLEOTIDE SEQUENCE [LARGE SCALE GENOMIC DNA]</scope>
    <source>
        <strain evidence="1 2">CBS 144469</strain>
    </source>
</reference>
<name>A0A8H6HHV7_9AGAR</name>
<protein>
    <submittedName>
        <fullName evidence="1">Uncharacterized protein</fullName>
    </submittedName>
</protein>
<evidence type="ECO:0000313" key="2">
    <source>
        <dbReference type="Proteomes" id="UP000521943"/>
    </source>
</evidence>
<sequence>MDLGDDDIHARALGLDERDLMEDEFGTLYRRFCLAIAMGKATARPYPKATRAPTRVVKEGKAPKASHVLKAALGADYANISKSGNAHSLKGGTLIQGCSTFQWEVPAHQAFLHERLFIRVKPKSTALVPKRANSCSSAPGFLLDPTLDTPHVPVPRISSTLKITTHWPSNYDPCSIELASTMDTTTTLLFQYCTLLNQSRTERREYRNRLGKQRTGVLVRTGGDTCARPSPKVDQGERELDWRAYVGTKRGEWCTGQHALREITRESSPLDSAAGVGCLSQIHPVWIVMQAGLLGRGRAVLTKAIGKHFVVESEALDGSSTSWRQ</sequence>
<dbReference type="AlphaFoldDB" id="A0A8H6HHV7"/>
<comment type="caution">
    <text evidence="1">The sequence shown here is derived from an EMBL/GenBank/DDBJ whole genome shotgun (WGS) entry which is preliminary data.</text>
</comment>
<proteinExistence type="predicted"/>
<dbReference type="Proteomes" id="UP000521943">
    <property type="component" value="Unassembled WGS sequence"/>
</dbReference>
<dbReference type="EMBL" id="JACGCI010000092">
    <property type="protein sequence ID" value="KAF6746472.1"/>
    <property type="molecule type" value="Genomic_DNA"/>
</dbReference>
<organism evidence="1 2">
    <name type="scientific">Ephemerocybe angulata</name>
    <dbReference type="NCBI Taxonomy" id="980116"/>
    <lineage>
        <taxon>Eukaryota</taxon>
        <taxon>Fungi</taxon>
        <taxon>Dikarya</taxon>
        <taxon>Basidiomycota</taxon>
        <taxon>Agaricomycotina</taxon>
        <taxon>Agaricomycetes</taxon>
        <taxon>Agaricomycetidae</taxon>
        <taxon>Agaricales</taxon>
        <taxon>Agaricineae</taxon>
        <taxon>Psathyrellaceae</taxon>
        <taxon>Ephemerocybe</taxon>
    </lineage>
</organism>
<keyword evidence="2" id="KW-1185">Reference proteome</keyword>